<evidence type="ECO:0000313" key="2">
    <source>
        <dbReference type="EMBL" id="CAL5987295.1"/>
    </source>
</evidence>
<dbReference type="Proteomes" id="UP001642409">
    <property type="component" value="Unassembled WGS sequence"/>
</dbReference>
<evidence type="ECO:0000256" key="1">
    <source>
        <dbReference type="SAM" id="MobiDB-lite"/>
    </source>
</evidence>
<accession>A0ABP1H8L7</accession>
<feature type="compositionally biased region" description="Polar residues" evidence="1">
    <location>
        <begin position="26"/>
        <end position="39"/>
    </location>
</feature>
<organism evidence="3 5">
    <name type="scientific">Hexamita inflata</name>
    <dbReference type="NCBI Taxonomy" id="28002"/>
    <lineage>
        <taxon>Eukaryota</taxon>
        <taxon>Metamonada</taxon>
        <taxon>Diplomonadida</taxon>
        <taxon>Hexamitidae</taxon>
        <taxon>Hexamitinae</taxon>
        <taxon>Hexamita</taxon>
    </lineage>
</organism>
<protein>
    <submittedName>
        <fullName evidence="3">Hypothetical_protein</fullName>
    </submittedName>
</protein>
<feature type="region of interest" description="Disordered" evidence="1">
    <location>
        <begin position="20"/>
        <end position="39"/>
    </location>
</feature>
<comment type="caution">
    <text evidence="3">The sequence shown here is derived from an EMBL/GenBank/DDBJ whole genome shotgun (WGS) entry which is preliminary data.</text>
</comment>
<evidence type="ECO:0000313" key="4">
    <source>
        <dbReference type="EMBL" id="CAL5987313.1"/>
    </source>
</evidence>
<dbReference type="EMBL" id="CAXDID020000021">
    <property type="protein sequence ID" value="CAL5987309.1"/>
    <property type="molecule type" value="Genomic_DNA"/>
</dbReference>
<evidence type="ECO:0000313" key="3">
    <source>
        <dbReference type="EMBL" id="CAL5987309.1"/>
    </source>
</evidence>
<dbReference type="EMBL" id="CAXDID020000021">
    <property type="protein sequence ID" value="CAL5987313.1"/>
    <property type="molecule type" value="Genomic_DNA"/>
</dbReference>
<gene>
    <name evidence="2" type="ORF">HINF_LOCUS9821</name>
    <name evidence="3" type="ORF">HINF_LOCUS9828</name>
    <name evidence="4" type="ORF">HINF_LOCUS9830</name>
</gene>
<sequence length="100" mass="11437">MMRPRITRINSIHKLETIHESDNEASETSLNSIQTDNRSARKSNLNIISTVSLDTFISLSRRDLRNPMHSGVFGLLRDRAKQTDRLTRKVAFKEQEVAGN</sequence>
<evidence type="ECO:0000313" key="5">
    <source>
        <dbReference type="Proteomes" id="UP001642409"/>
    </source>
</evidence>
<dbReference type="EMBL" id="CAXDID020000021">
    <property type="protein sequence ID" value="CAL5987295.1"/>
    <property type="molecule type" value="Genomic_DNA"/>
</dbReference>
<keyword evidence="5" id="KW-1185">Reference proteome</keyword>
<name>A0ABP1H8L7_9EUKA</name>
<reference evidence="3 5" key="1">
    <citation type="submission" date="2024-07" db="EMBL/GenBank/DDBJ databases">
        <authorList>
            <person name="Akdeniz Z."/>
        </authorList>
    </citation>
    <scope>NUCLEOTIDE SEQUENCE [LARGE SCALE GENOMIC DNA]</scope>
</reference>
<proteinExistence type="predicted"/>